<dbReference type="GO" id="GO:0004713">
    <property type="term" value="F:protein tyrosine kinase activity"/>
    <property type="evidence" value="ECO:0007669"/>
    <property type="project" value="TreeGrafter"/>
</dbReference>
<organism evidence="3 4">
    <name type="scientific">Paracoccus sulfuroxidans</name>
    <dbReference type="NCBI Taxonomy" id="384678"/>
    <lineage>
        <taxon>Bacteria</taxon>
        <taxon>Pseudomonadati</taxon>
        <taxon>Pseudomonadota</taxon>
        <taxon>Alphaproteobacteria</taxon>
        <taxon>Rhodobacterales</taxon>
        <taxon>Paracoccaceae</taxon>
        <taxon>Paracoccus</taxon>
    </lineage>
</organism>
<feature type="transmembrane region" description="Helical" evidence="2">
    <location>
        <begin position="463"/>
        <end position="487"/>
    </location>
</feature>
<proteinExistence type="predicted"/>
<comment type="caution">
    <text evidence="3">The sequence shown here is derived from an EMBL/GenBank/DDBJ whole genome shotgun (WGS) entry which is preliminary data.</text>
</comment>
<protein>
    <submittedName>
        <fullName evidence="3">Capsular polysaccharide transport system permease protein</fullName>
    </submittedName>
</protein>
<evidence type="ECO:0000256" key="2">
    <source>
        <dbReference type="SAM" id="Phobius"/>
    </source>
</evidence>
<dbReference type="PANTHER" id="PTHR32309:SF13">
    <property type="entry name" value="FERRIC ENTEROBACTIN TRANSPORT PROTEIN FEPE"/>
    <property type="match status" value="1"/>
</dbReference>
<accession>A0A562NU46</accession>
<dbReference type="EMBL" id="VLKU01000003">
    <property type="protein sequence ID" value="TWI35734.1"/>
    <property type="molecule type" value="Genomic_DNA"/>
</dbReference>
<name>A0A562NU46_9RHOB</name>
<keyword evidence="2" id="KW-0472">Membrane</keyword>
<evidence type="ECO:0000256" key="1">
    <source>
        <dbReference type="SAM" id="MobiDB-lite"/>
    </source>
</evidence>
<reference evidence="3 4" key="1">
    <citation type="journal article" date="2015" name="Stand. Genomic Sci.">
        <title>Genomic Encyclopedia of Bacterial and Archaeal Type Strains, Phase III: the genomes of soil and plant-associated and newly described type strains.</title>
        <authorList>
            <person name="Whitman W.B."/>
            <person name="Woyke T."/>
            <person name="Klenk H.P."/>
            <person name="Zhou Y."/>
            <person name="Lilburn T.G."/>
            <person name="Beck B.J."/>
            <person name="De Vos P."/>
            <person name="Vandamme P."/>
            <person name="Eisen J.A."/>
            <person name="Garrity G."/>
            <person name="Hugenholtz P."/>
            <person name="Kyrpides N.C."/>
        </authorList>
    </citation>
    <scope>NUCLEOTIDE SEQUENCE [LARGE SCALE GENOMIC DNA]</scope>
    <source>
        <strain evidence="3 4">CGMCC 1.5364</strain>
    </source>
</reference>
<dbReference type="InterPro" id="IPR050445">
    <property type="entry name" value="Bact_polysacc_biosynth/exp"/>
</dbReference>
<dbReference type="Proteomes" id="UP000316225">
    <property type="component" value="Unassembled WGS sequence"/>
</dbReference>
<keyword evidence="2" id="KW-1133">Transmembrane helix</keyword>
<dbReference type="GO" id="GO:0005886">
    <property type="term" value="C:plasma membrane"/>
    <property type="evidence" value="ECO:0007669"/>
    <property type="project" value="TreeGrafter"/>
</dbReference>
<keyword evidence="2" id="KW-0812">Transmembrane</keyword>
<feature type="transmembrane region" description="Helical" evidence="2">
    <location>
        <begin position="128"/>
        <end position="150"/>
    </location>
</feature>
<feature type="region of interest" description="Disordered" evidence="1">
    <location>
        <begin position="1"/>
        <end position="77"/>
    </location>
</feature>
<dbReference type="PANTHER" id="PTHR32309">
    <property type="entry name" value="TYROSINE-PROTEIN KINASE"/>
    <property type="match status" value="1"/>
</dbReference>
<dbReference type="AlphaFoldDB" id="A0A562NU46"/>
<sequence length="491" mass="53796">MPPQGQAPAAQGAPAQPQQQRPAAAGQPQAPQGQQPQAKPTQGQPMQAQPMQAQAKPAQPLQAQPLQAQPAGNAVPVARPQQQPIPVRPVAQPVAQAVAQPVARPAPPQNATPIRPTVAIAQPRKRHWLLLISFIVIVVIPSILWGIYLWTRAEDQYVSSVGFSVHKEDSSPTIDLLGGLAPLAGGSGTTSDTDILYEYIRSQDMVEKIDEKLDLRARFSRDWPQDFVFAFNPAGHIEDLTDYWQRQVRVLYDTSTQLITLRISAFSPEDAQEIAQAVFDESSDKINELSAIAREDATRLAGAELEKARLELTTTRQAMTAFRMSSLIVDPQADLAGQMGVLSGLQAQLAEALVAHDLLLENARPTDHRVTQSQQKIDALRRLIDTERGKFGNPGQGPEGESYAQLMAEYEKLAVDREFAEGAYRAARVNYEAATVEAQRKSRYLAAHITPKIAQSSIEPARLWLLAMVAGLLLVGWSIMALVYYSIRDRS</sequence>
<evidence type="ECO:0000313" key="3">
    <source>
        <dbReference type="EMBL" id="TWI35734.1"/>
    </source>
</evidence>
<evidence type="ECO:0000313" key="4">
    <source>
        <dbReference type="Proteomes" id="UP000316225"/>
    </source>
</evidence>
<gene>
    <name evidence="3" type="ORF">IQ24_01092</name>
</gene>
<keyword evidence="4" id="KW-1185">Reference proteome</keyword>